<protein>
    <recommendedName>
        <fullName evidence="3">EGF-like domain-containing protein</fullName>
    </recommendedName>
</protein>
<evidence type="ECO:0000256" key="1">
    <source>
        <dbReference type="PROSITE-ProRule" id="PRU00076"/>
    </source>
</evidence>
<keyword evidence="2" id="KW-0732">Signal</keyword>
<dbReference type="RefSeq" id="XP_038070404.1">
    <property type="nucleotide sequence ID" value="XM_038214476.1"/>
</dbReference>
<keyword evidence="1" id="KW-0245">EGF-like domain</keyword>
<dbReference type="SMART" id="SM00181">
    <property type="entry name" value="EGF"/>
    <property type="match status" value="2"/>
</dbReference>
<evidence type="ECO:0000256" key="2">
    <source>
        <dbReference type="SAM" id="SignalP"/>
    </source>
</evidence>
<dbReference type="InterPro" id="IPR000742">
    <property type="entry name" value="EGF"/>
</dbReference>
<reference evidence="4" key="1">
    <citation type="submission" date="2022-11" db="UniProtKB">
        <authorList>
            <consortium name="EnsemblMetazoa"/>
        </authorList>
    </citation>
    <scope>IDENTIFICATION</scope>
</reference>
<feature type="domain" description="EGF-like" evidence="3">
    <location>
        <begin position="516"/>
        <end position="553"/>
    </location>
</feature>
<dbReference type="InterPro" id="IPR009030">
    <property type="entry name" value="Growth_fac_rcpt_cys_sf"/>
</dbReference>
<keyword evidence="5" id="KW-1185">Reference proteome</keyword>
<feature type="signal peptide" evidence="2">
    <location>
        <begin position="1"/>
        <end position="43"/>
    </location>
</feature>
<dbReference type="Proteomes" id="UP000887568">
    <property type="component" value="Unplaced"/>
</dbReference>
<evidence type="ECO:0000259" key="3">
    <source>
        <dbReference type="PROSITE" id="PS50026"/>
    </source>
</evidence>
<accession>A0A914B3M5</accession>
<keyword evidence="1" id="KW-1015">Disulfide bond</keyword>
<dbReference type="PROSITE" id="PS50026">
    <property type="entry name" value="EGF_3"/>
    <property type="match status" value="2"/>
</dbReference>
<dbReference type="SUPFAM" id="SSF57184">
    <property type="entry name" value="Growth factor receptor domain"/>
    <property type="match status" value="1"/>
</dbReference>
<dbReference type="OMA" id="VNKEHYS"/>
<sequence>MMEALGSQVGARAEFSSRRERWRLVSLWILLTITLAAKSGVASDSPVTSNVGRIFSFLVPGNDVNLGNGPRLYITSPPASGRGKTHVRVIVPKAEFSTSVLVDPGTTGVVQLPFTAMGVGTGPQPGTVRVEAASPVTVQAMVNLGGQSSEAFLAQPLESLGMEYIASSTTLSIQSNETDRSQAMLTITGVCDGTSVSVKAAQPLSYLGVVYKTGRTLRVMVDSGGSIQIRSNGGMTGTRVTSDKPIAVLLANTCPAGAEEYHCFYSVEQLSPVYALGKQFLLAQFVADTDSGVVDEVLVLATRPGTTVEIPGSSMSRRLGRGEQWHLPTAQINIPFFLVADQPVQVTQYSVVLNDIGCSPQQESCAGRFKTMTVVPPLEQFTDRADFTVLSAEEISPNAEEEGIGLHVQNVLTVLTNVACDDLDSGLLLTSDQSENTTWAKVGVSNRSDACVLRAEVQPGTVHLDADLLGTTAAKFAALLYGIRGRRAYSLPVTAGGTHLRYISREIEKHECTVDSFDPCEDNPCQHRGDCIRDGDGYQCSCISPFYEGPHCETEVDPCSFEVPWCFNGGTCNTESECLCPPGWGGTHCERDVNARAAQSSGREFVFTFMEHPTPRRSPSIVVSTDGGKGNTLVNVSVPISGFMESFSIPPNQAEKIQIPVEAISTGSHKQPSGVLVSASQDITVVGFHNSIAPGDGFLALPVTALGTRHHVVAARQRKKRHAEKSQIAIVAATDDTTVFIRIYAPVTFEGKAYAAYSSIMTKLQMLDVAQLQSKFDMTRAQISSDKPVALLSGSTCGYTMYEENDRKRCDFMVEQLPPLRSWNKRFVVTPFMGNSNGETTVRIIGGPGKTDFSDGSARLGNLYDGSMQELYITRPTYISATQPVLVVAFSVQATSHCSEKNFNDCEVVSSPTMAVVPSLNQFTTSAILSTPSVVNLYSLSYKNYVNIIASDCSDIRLSRHSEIATEKIEWHTVDNIPFTGLCFVSKEIDPGQYLISSEFGKGVFSAQLYGFNNHGSAYGFPLAQNGRAAEEFVQSSTGSEGKEFILTFLSGGNYYPTEGPRLLITSSTDAAKTEVTVSGNGLDVSLTLAPYEAQVVDVPPTLIGIQGHQPYPDIAVHVRSSHDITVYGMNDAYVTTEGYDTVSDGYLALPVPALGREYSLVTSWPIYQHYPTRYVQFAIIGVHDGTRVDITLNSAVFFDGTVAYGGSLKTIRLNKKQVAYFKSYNDHTGTRVISTKPVAVISGTDCGFAPRYPNDGPLDYPCDHQVQFLMPESRWGRTFLLATLQGYQGGDVFIKIQVPHHFTSVKYGSGTDAQALQVTRFNVGSRGYINSTILNSNKQVSVTAFTIYQPLLNCVNENGSCEGHSRPLMFTIPPVESFKRKLVFPSYRIRGADDMANYADVYTKCSEAEFVLVNGVQQSWEHPLEEIEESGYCVLRLQLASDETVTSYMVESSLEGGRLGVITYGFSTRSGYAFPGGFK</sequence>
<dbReference type="PANTHER" id="PTHR46534:SF1">
    <property type="entry name" value="IGGFC-BINDING PROTEIN N-TERMINAL DOMAIN-CONTAINING PROTEIN"/>
    <property type="match status" value="1"/>
</dbReference>
<dbReference type="EnsemblMetazoa" id="XM_038214476.1">
    <property type="protein sequence ID" value="XP_038070404.1"/>
    <property type="gene ID" value="LOC119739501"/>
</dbReference>
<dbReference type="PANTHER" id="PTHR46534">
    <property type="entry name" value="IGGFC_BINDING DOMAIN-CONTAINING PROTEIN"/>
    <property type="match status" value="1"/>
</dbReference>
<evidence type="ECO:0000313" key="4">
    <source>
        <dbReference type="EnsemblMetazoa" id="XP_038070404.1"/>
    </source>
</evidence>
<dbReference type="Pfam" id="PF17517">
    <property type="entry name" value="IgGFc_binding"/>
    <property type="match status" value="3"/>
</dbReference>
<dbReference type="InterPro" id="IPR035234">
    <property type="entry name" value="IgGFc-bd_N"/>
</dbReference>
<feature type="disulfide bond" evidence="1">
    <location>
        <begin position="580"/>
        <end position="589"/>
    </location>
</feature>
<dbReference type="GeneID" id="119739501"/>
<name>A0A914B3M5_PATMI</name>
<organism evidence="4 5">
    <name type="scientific">Patiria miniata</name>
    <name type="common">Bat star</name>
    <name type="synonym">Asterina miniata</name>
    <dbReference type="NCBI Taxonomy" id="46514"/>
    <lineage>
        <taxon>Eukaryota</taxon>
        <taxon>Metazoa</taxon>
        <taxon>Echinodermata</taxon>
        <taxon>Eleutherozoa</taxon>
        <taxon>Asterozoa</taxon>
        <taxon>Asteroidea</taxon>
        <taxon>Valvatacea</taxon>
        <taxon>Valvatida</taxon>
        <taxon>Asterinidae</taxon>
        <taxon>Patiria</taxon>
    </lineage>
</organism>
<dbReference type="PROSITE" id="PS01186">
    <property type="entry name" value="EGF_2"/>
    <property type="match status" value="2"/>
</dbReference>
<dbReference type="PROSITE" id="PS00022">
    <property type="entry name" value="EGF_1"/>
    <property type="match status" value="1"/>
</dbReference>
<feature type="chain" id="PRO_5036926819" description="EGF-like domain-containing protein" evidence="2">
    <location>
        <begin position="44"/>
        <end position="1480"/>
    </location>
</feature>
<dbReference type="OrthoDB" id="6117025at2759"/>
<dbReference type="CDD" id="cd00054">
    <property type="entry name" value="EGF_CA"/>
    <property type="match status" value="2"/>
</dbReference>
<proteinExistence type="predicted"/>
<comment type="caution">
    <text evidence="1">Lacks conserved residue(s) required for the propagation of feature annotation.</text>
</comment>
<dbReference type="Gene3D" id="2.10.25.10">
    <property type="entry name" value="Laminin"/>
    <property type="match status" value="2"/>
</dbReference>
<evidence type="ECO:0000313" key="5">
    <source>
        <dbReference type="Proteomes" id="UP000887568"/>
    </source>
</evidence>
<feature type="domain" description="EGF-like" evidence="3">
    <location>
        <begin position="555"/>
        <end position="590"/>
    </location>
</feature>